<evidence type="ECO:0008006" key="3">
    <source>
        <dbReference type="Google" id="ProtNLM"/>
    </source>
</evidence>
<keyword evidence="2" id="KW-1185">Reference proteome</keyword>
<dbReference type="PANTHER" id="PTHR33527:SF49">
    <property type="entry name" value="RRM DOMAIN-CONTAINING PROTEIN"/>
    <property type="match status" value="1"/>
</dbReference>
<proteinExistence type="predicted"/>
<reference evidence="1" key="1">
    <citation type="submission" date="2018-08" db="EMBL/GenBank/DDBJ databases">
        <authorList>
            <person name="Rossello M."/>
        </authorList>
    </citation>
    <scope>NUCLEOTIDE SEQUENCE [LARGE SCALE GENOMIC DNA]</scope>
    <source>
        <strain evidence="1">cv. Chinese Spring</strain>
    </source>
</reference>
<dbReference type="Proteomes" id="UP000019116">
    <property type="component" value="Chromosome 1D"/>
</dbReference>
<name>A0A3B5ZPJ4_WHEAT</name>
<dbReference type="STRING" id="4565.A0A3B5ZPJ4"/>
<dbReference type="Gramene" id="TraesCS1D02G065200.1">
    <property type="protein sequence ID" value="TraesCS1D02G065200.1"/>
    <property type="gene ID" value="TraesCS1D02G065200"/>
</dbReference>
<accession>A0A3B5ZPJ4</accession>
<dbReference type="EnsemblPlants" id="TraesCS1D02G065200.1">
    <property type="protein sequence ID" value="TraesCS1D02G065200.1"/>
    <property type="gene ID" value="TraesCS1D02G065200"/>
</dbReference>
<sequence>MPSTPSMAPDLVNASNSFYMLLRELFFRLVFSLQVESSLSMEIIAFWLWLQGNGQVGFLGRIYSFGDNHFCALVSSAKRFLEVLHFGFDDLASRSIPRSDFKKEAVEGISFYLNGICYEALEDLRERIEMDFIHNQRTYLRHDAYGQSMTDRVHVGSEHLLSKIKALYVNTPNHDGEDTSCRNIHVQTSHINDEVHNYQSTSRLVKSLDSSSLREKHNDAIMQQPPDVPKSSNHLLTKIKALYANTPKHPGEGTSSRNIHVQTSQMHHGEGSSSRNIHAQTSHMFRHDYQSTSRLAALLDKLSLRENHNDAIMQQLSDVPPDERTLFVTFSNGYPLTKDELYDFFMSHYGDTEEISIEVPFEDRLPLYAHVTFYSQLTLFRVLDGNIRVKLMTSSGKHIWARQFVPKKKK</sequence>
<evidence type="ECO:0000313" key="2">
    <source>
        <dbReference type="Proteomes" id="UP000019116"/>
    </source>
</evidence>
<dbReference type="Gramene" id="TraesCAD_scaffold_021160_01G000200.1">
    <property type="protein sequence ID" value="TraesCAD_scaffold_021160_01G000200.1"/>
    <property type="gene ID" value="TraesCAD_scaffold_021160_01G000200"/>
</dbReference>
<dbReference type="Gramene" id="TraesCS1D03G0145500.1">
    <property type="protein sequence ID" value="TraesCS1D03G0145500.1.CDS"/>
    <property type="gene ID" value="TraesCS1D03G0145500"/>
</dbReference>
<evidence type="ECO:0000313" key="1">
    <source>
        <dbReference type="EnsemblPlants" id="TraesCS1D02G065200.1"/>
    </source>
</evidence>
<protein>
    <recommendedName>
        <fullName evidence="3">RRM domain-containing protein</fullName>
    </recommendedName>
</protein>
<dbReference type="AlphaFoldDB" id="A0A3B5ZPJ4"/>
<dbReference type="OMA" id="TSCRNIH"/>
<dbReference type="PaxDb" id="4565-Traes_1DS_1DD3D79CD.1"/>
<reference evidence="1" key="2">
    <citation type="submission" date="2018-10" db="UniProtKB">
        <authorList>
            <consortium name="EnsemblPlants"/>
        </authorList>
    </citation>
    <scope>IDENTIFICATION</scope>
</reference>
<dbReference type="PANTHER" id="PTHR33527">
    <property type="entry name" value="OS07G0274300 PROTEIN"/>
    <property type="match status" value="1"/>
</dbReference>
<dbReference type="SMR" id="A0A3B5ZPJ4"/>
<organism evidence="1">
    <name type="scientific">Triticum aestivum</name>
    <name type="common">Wheat</name>
    <dbReference type="NCBI Taxonomy" id="4565"/>
    <lineage>
        <taxon>Eukaryota</taxon>
        <taxon>Viridiplantae</taxon>
        <taxon>Streptophyta</taxon>
        <taxon>Embryophyta</taxon>
        <taxon>Tracheophyta</taxon>
        <taxon>Spermatophyta</taxon>
        <taxon>Magnoliopsida</taxon>
        <taxon>Liliopsida</taxon>
        <taxon>Poales</taxon>
        <taxon>Poaceae</taxon>
        <taxon>BOP clade</taxon>
        <taxon>Pooideae</taxon>
        <taxon>Triticodae</taxon>
        <taxon>Triticeae</taxon>
        <taxon>Triticinae</taxon>
        <taxon>Triticum</taxon>
    </lineage>
</organism>